<organism evidence="1 2">
    <name type="scientific">Roseburia zhanii</name>
    <dbReference type="NCBI Taxonomy" id="2763064"/>
    <lineage>
        <taxon>Bacteria</taxon>
        <taxon>Bacillati</taxon>
        <taxon>Bacillota</taxon>
        <taxon>Clostridia</taxon>
        <taxon>Lachnospirales</taxon>
        <taxon>Lachnospiraceae</taxon>
        <taxon>Roseburia</taxon>
    </lineage>
</organism>
<gene>
    <name evidence="1" type="ORF">H8S17_04270</name>
</gene>
<dbReference type="RefSeq" id="WP_178050317.1">
    <property type="nucleotide sequence ID" value="NZ_JACOPH010000002.1"/>
</dbReference>
<name>A0A923RSA0_9FIRM</name>
<reference evidence="1" key="1">
    <citation type="submission" date="2020-08" db="EMBL/GenBank/DDBJ databases">
        <title>Genome public.</title>
        <authorList>
            <person name="Liu C."/>
            <person name="Sun Q."/>
        </authorList>
    </citation>
    <scope>NUCLEOTIDE SEQUENCE</scope>
    <source>
        <strain evidence="1">BX1005</strain>
    </source>
</reference>
<sequence length="134" mass="14524">MKFNIKIIMGLMLVFTVLVGVESTAVHASEVSLYYVNASSCMVRLSYNNNTAKCTVSVTGKSGTSSISGTLELYDVTDGKSIKKWTISKTGSLYSSSKSKKVTVGHKYRLKFTGNVYNKNNVAESVTASVTKKN</sequence>
<protein>
    <submittedName>
        <fullName evidence="1">Uncharacterized protein</fullName>
    </submittedName>
</protein>
<dbReference type="AlphaFoldDB" id="A0A923RSA0"/>
<accession>A0A923RSA0</accession>
<evidence type="ECO:0000313" key="1">
    <source>
        <dbReference type="EMBL" id="MBC5713436.1"/>
    </source>
</evidence>
<dbReference type="EMBL" id="JACOPH010000002">
    <property type="protein sequence ID" value="MBC5713436.1"/>
    <property type="molecule type" value="Genomic_DNA"/>
</dbReference>
<comment type="caution">
    <text evidence="1">The sequence shown here is derived from an EMBL/GenBank/DDBJ whole genome shotgun (WGS) entry which is preliminary data.</text>
</comment>
<keyword evidence="2" id="KW-1185">Reference proteome</keyword>
<proteinExistence type="predicted"/>
<evidence type="ECO:0000313" key="2">
    <source>
        <dbReference type="Proteomes" id="UP000606720"/>
    </source>
</evidence>
<dbReference type="Proteomes" id="UP000606720">
    <property type="component" value="Unassembled WGS sequence"/>
</dbReference>